<evidence type="ECO:0000313" key="6">
    <source>
        <dbReference type="EMBL" id="CAB3992310.1"/>
    </source>
</evidence>
<evidence type="ECO:0000256" key="2">
    <source>
        <dbReference type="ARBA" id="ARBA00022692"/>
    </source>
</evidence>
<evidence type="ECO:0000256" key="3">
    <source>
        <dbReference type="ARBA" id="ARBA00022989"/>
    </source>
</evidence>
<comment type="caution">
    <text evidence="6">The sequence shown here is derived from an EMBL/GenBank/DDBJ whole genome shotgun (WGS) entry which is preliminary data.</text>
</comment>
<evidence type="ECO:0000256" key="4">
    <source>
        <dbReference type="ARBA" id="ARBA00023136"/>
    </source>
</evidence>
<evidence type="ECO:0000256" key="1">
    <source>
        <dbReference type="ARBA" id="ARBA00004141"/>
    </source>
</evidence>
<accession>A0A6S7H7J9</accession>
<comment type="subcellular location">
    <subcellularLocation>
        <location evidence="1">Membrane</location>
        <topology evidence="1">Multi-pass membrane protein</topology>
    </subcellularLocation>
</comment>
<dbReference type="Pfam" id="PF01284">
    <property type="entry name" value="MARVEL"/>
    <property type="match status" value="1"/>
</dbReference>
<evidence type="ECO:0000313" key="7">
    <source>
        <dbReference type="Proteomes" id="UP001152795"/>
    </source>
</evidence>
<dbReference type="AlphaFoldDB" id="A0A6S7H7J9"/>
<keyword evidence="3" id="KW-1133">Transmembrane helix</keyword>
<evidence type="ECO:0000259" key="5">
    <source>
        <dbReference type="Pfam" id="PF01284"/>
    </source>
</evidence>
<keyword evidence="2" id="KW-0812">Transmembrane</keyword>
<protein>
    <submittedName>
        <fullName evidence="6">---NA</fullName>
    </submittedName>
</protein>
<feature type="domain" description="MARVEL" evidence="5">
    <location>
        <begin position="12"/>
        <end position="161"/>
    </location>
</feature>
<keyword evidence="4" id="KW-0472">Membrane</keyword>
<organism evidence="6 7">
    <name type="scientific">Paramuricea clavata</name>
    <name type="common">Red gorgonian</name>
    <name type="synonym">Violescent sea-whip</name>
    <dbReference type="NCBI Taxonomy" id="317549"/>
    <lineage>
        <taxon>Eukaryota</taxon>
        <taxon>Metazoa</taxon>
        <taxon>Cnidaria</taxon>
        <taxon>Anthozoa</taxon>
        <taxon>Octocorallia</taxon>
        <taxon>Malacalcyonacea</taxon>
        <taxon>Plexauridae</taxon>
        <taxon>Paramuricea</taxon>
    </lineage>
</organism>
<reference evidence="6" key="1">
    <citation type="submission" date="2020-04" db="EMBL/GenBank/DDBJ databases">
        <authorList>
            <person name="Alioto T."/>
            <person name="Alioto T."/>
            <person name="Gomez Garrido J."/>
        </authorList>
    </citation>
    <scope>NUCLEOTIDE SEQUENCE</scope>
    <source>
        <strain evidence="6">A484AB</strain>
    </source>
</reference>
<dbReference type="OrthoDB" id="10477343at2759"/>
<name>A0A6S7H7J9_PARCT</name>
<gene>
    <name evidence="6" type="ORF">PACLA_8A009731</name>
</gene>
<dbReference type="InterPro" id="IPR008253">
    <property type="entry name" value="Marvel"/>
</dbReference>
<dbReference type="GO" id="GO:0016020">
    <property type="term" value="C:membrane"/>
    <property type="evidence" value="ECO:0007669"/>
    <property type="project" value="UniProtKB-SubCell"/>
</dbReference>
<keyword evidence="7" id="KW-1185">Reference proteome</keyword>
<dbReference type="EMBL" id="CACRXK020002020">
    <property type="protein sequence ID" value="CAB3992310.1"/>
    <property type="molecule type" value="Genomic_DNA"/>
</dbReference>
<sequence length="183" mass="19843">MAQSIKRISLITLAIVELVTLSIAIGAVGYFIDESSNTFGDSRSSRQLIIDVGTYGRHEFLLSAAAIGIFAAILSLVIAIANIQEKTHWAVNMVTVHAFCALLLLVSASLLAKTTRTYESAEVTNMCKNLEKASSHARCYQLTIGVVFGFVSMALFIADTIIYISILMRNVGISFVNMENVTS</sequence>
<proteinExistence type="predicted"/>
<dbReference type="Proteomes" id="UP001152795">
    <property type="component" value="Unassembled WGS sequence"/>
</dbReference>